<dbReference type="RefSeq" id="WP_177111061.1">
    <property type="nucleotide sequence ID" value="NZ_JACASB010000004.1"/>
</dbReference>
<dbReference type="GO" id="GO:0005886">
    <property type="term" value="C:plasma membrane"/>
    <property type="evidence" value="ECO:0007669"/>
    <property type="project" value="TreeGrafter"/>
</dbReference>
<dbReference type="AlphaFoldDB" id="A0A7Y8G030"/>
<dbReference type="PANTHER" id="PTHR38459">
    <property type="entry name" value="PROPHAGE BACTOPRENOL-LINKED GLUCOSE TRANSLOCASE HOMOLOG"/>
    <property type="match status" value="1"/>
</dbReference>
<name>A0A7Y8G030_9PSED</name>
<proteinExistence type="inferred from homology"/>
<keyword evidence="4 6" id="KW-1133">Transmembrane helix</keyword>
<feature type="domain" description="GtrA/DPMS transmembrane" evidence="7">
    <location>
        <begin position="10"/>
        <end position="118"/>
    </location>
</feature>
<feature type="transmembrane region" description="Helical" evidence="6">
    <location>
        <begin position="70"/>
        <end position="90"/>
    </location>
</feature>
<evidence type="ECO:0000313" key="8">
    <source>
        <dbReference type="EMBL" id="NWE88565.1"/>
    </source>
</evidence>
<dbReference type="InterPro" id="IPR007267">
    <property type="entry name" value="GtrA_DPMS_TM"/>
</dbReference>
<organism evidence="8 9">
    <name type="scientific">Pseudomonas reactans</name>
    <dbReference type="NCBI Taxonomy" id="117680"/>
    <lineage>
        <taxon>Bacteria</taxon>
        <taxon>Pseudomonadati</taxon>
        <taxon>Pseudomonadota</taxon>
        <taxon>Gammaproteobacteria</taxon>
        <taxon>Pseudomonadales</taxon>
        <taxon>Pseudomonadaceae</taxon>
        <taxon>Pseudomonas</taxon>
    </lineage>
</organism>
<evidence type="ECO:0000259" key="7">
    <source>
        <dbReference type="Pfam" id="PF04138"/>
    </source>
</evidence>
<comment type="similarity">
    <text evidence="2">Belongs to the GtrA family.</text>
</comment>
<dbReference type="GO" id="GO:0000271">
    <property type="term" value="P:polysaccharide biosynthetic process"/>
    <property type="evidence" value="ECO:0007669"/>
    <property type="project" value="InterPro"/>
</dbReference>
<dbReference type="EMBL" id="JACASD010000022">
    <property type="protein sequence ID" value="NWE88565.1"/>
    <property type="molecule type" value="Genomic_DNA"/>
</dbReference>
<gene>
    <name evidence="8" type="ORF">HX893_10500</name>
</gene>
<comment type="caution">
    <text evidence="8">The sequence shown here is derived from an EMBL/GenBank/DDBJ whole genome shotgun (WGS) entry which is preliminary data.</text>
</comment>
<evidence type="ECO:0000256" key="5">
    <source>
        <dbReference type="ARBA" id="ARBA00023136"/>
    </source>
</evidence>
<evidence type="ECO:0000256" key="1">
    <source>
        <dbReference type="ARBA" id="ARBA00004141"/>
    </source>
</evidence>
<feature type="transmembrane region" description="Helical" evidence="6">
    <location>
        <begin position="12"/>
        <end position="34"/>
    </location>
</feature>
<feature type="transmembrane region" description="Helical" evidence="6">
    <location>
        <begin position="96"/>
        <end position="118"/>
    </location>
</feature>
<comment type="subcellular location">
    <subcellularLocation>
        <location evidence="1">Membrane</location>
        <topology evidence="1">Multi-pass membrane protein</topology>
    </subcellularLocation>
</comment>
<dbReference type="Pfam" id="PF04138">
    <property type="entry name" value="GtrA_DPMS_TM"/>
    <property type="match status" value="1"/>
</dbReference>
<evidence type="ECO:0000256" key="2">
    <source>
        <dbReference type="ARBA" id="ARBA00009399"/>
    </source>
</evidence>
<feature type="transmembrane region" description="Helical" evidence="6">
    <location>
        <begin position="40"/>
        <end position="58"/>
    </location>
</feature>
<sequence>MQRILSLFIRYLSAGAIATLVHYAVFVCLLTWFAPTPSTFVAASTGALVAFCLSRLWVFAQRSCNKLRFFMTATGQVLTNTLMVNLLVFWGIPPLLAQVLATAAVTLQGFTINHFWVFKHDLHRKPFQ</sequence>
<keyword evidence="3 6" id="KW-0812">Transmembrane</keyword>
<evidence type="ECO:0000256" key="3">
    <source>
        <dbReference type="ARBA" id="ARBA00022692"/>
    </source>
</evidence>
<reference evidence="8 9" key="1">
    <citation type="submission" date="2020-04" db="EMBL/GenBank/DDBJ databases">
        <title>Molecular characterization of pseudomonads from Agaricus bisporus reveal novel blotch 2 pathogens in Western Europe.</title>
        <authorList>
            <person name="Taparia T."/>
            <person name="Krijger M."/>
            <person name="Haynes E."/>
            <person name="Elpinstone J.G."/>
            <person name="Noble R."/>
            <person name="Van Der Wolf J."/>
        </authorList>
    </citation>
    <scope>NUCLEOTIDE SEQUENCE [LARGE SCALE GENOMIC DNA]</scope>
    <source>
        <strain evidence="8 9">P8021</strain>
    </source>
</reference>
<evidence type="ECO:0000256" key="4">
    <source>
        <dbReference type="ARBA" id="ARBA00022989"/>
    </source>
</evidence>
<accession>A0A7Y8G030</accession>
<dbReference type="Proteomes" id="UP000585226">
    <property type="component" value="Unassembled WGS sequence"/>
</dbReference>
<evidence type="ECO:0000256" key="6">
    <source>
        <dbReference type="SAM" id="Phobius"/>
    </source>
</evidence>
<dbReference type="PANTHER" id="PTHR38459:SF1">
    <property type="entry name" value="PROPHAGE BACTOPRENOL-LINKED GLUCOSE TRANSLOCASE HOMOLOG"/>
    <property type="match status" value="1"/>
</dbReference>
<dbReference type="InterPro" id="IPR051401">
    <property type="entry name" value="GtrA_CellWall_Glycosyl"/>
</dbReference>
<keyword evidence="5 6" id="KW-0472">Membrane</keyword>
<evidence type="ECO:0000313" key="9">
    <source>
        <dbReference type="Proteomes" id="UP000585226"/>
    </source>
</evidence>
<protein>
    <submittedName>
        <fullName evidence="8">GtrA family protein</fullName>
    </submittedName>
</protein>